<proteinExistence type="predicted"/>
<sequence>MGNDLPIITNILIYISMGFCLPFAFKELKELKNSSKKKVTVKRNKFVIYK</sequence>
<dbReference type="Proteomes" id="UP000270190">
    <property type="component" value="Unassembled WGS sequence"/>
</dbReference>
<keyword evidence="1" id="KW-0472">Membrane</keyword>
<dbReference type="EMBL" id="OUNC01000023">
    <property type="protein sequence ID" value="SPP28853.1"/>
    <property type="molecule type" value="Genomic_DNA"/>
</dbReference>
<keyword evidence="1" id="KW-1133">Transmembrane helix</keyword>
<gene>
    <name evidence="2" type="ORF">BTBSAS_30171</name>
</gene>
<feature type="transmembrane region" description="Helical" evidence="1">
    <location>
        <begin position="6"/>
        <end position="25"/>
    </location>
</feature>
<dbReference type="RefSeq" id="WP_183117384.1">
    <property type="nucleotide sequence ID" value="NZ_JAGYWQ010000001.1"/>
</dbReference>
<accession>A0A2X0QL76</accession>
<evidence type="ECO:0000313" key="3">
    <source>
        <dbReference type="Proteomes" id="UP000270190"/>
    </source>
</evidence>
<evidence type="ECO:0000313" key="2">
    <source>
        <dbReference type="EMBL" id="SPP28853.1"/>
    </source>
</evidence>
<evidence type="ECO:0000256" key="1">
    <source>
        <dbReference type="SAM" id="Phobius"/>
    </source>
</evidence>
<dbReference type="AlphaFoldDB" id="A0A2X0QL76"/>
<keyword evidence="1" id="KW-0812">Transmembrane</keyword>
<organism evidence="2 3">
    <name type="scientific">Brochothrix thermosphacta</name>
    <name type="common">Microbacterium thermosphactum</name>
    <dbReference type="NCBI Taxonomy" id="2756"/>
    <lineage>
        <taxon>Bacteria</taxon>
        <taxon>Bacillati</taxon>
        <taxon>Bacillota</taxon>
        <taxon>Bacilli</taxon>
        <taxon>Bacillales</taxon>
        <taxon>Listeriaceae</taxon>
        <taxon>Brochothrix</taxon>
    </lineage>
</organism>
<protein>
    <submittedName>
        <fullName evidence="2">Uncharacterized protein</fullName>
    </submittedName>
</protein>
<name>A0A2X0QL76_BROTH</name>
<reference evidence="3" key="1">
    <citation type="submission" date="2018-04" db="EMBL/GenBank/DDBJ databases">
        <authorList>
            <person name="Illikoud N."/>
        </authorList>
    </citation>
    <scope>NUCLEOTIDE SEQUENCE [LARGE SCALE GENOMIC DNA]</scope>
</reference>